<dbReference type="Gene3D" id="2.60.40.420">
    <property type="entry name" value="Cupredoxins - blue copper proteins"/>
    <property type="match status" value="1"/>
</dbReference>
<organism evidence="2 3">
    <name type="scientific">Dictyobacter arantiisoli</name>
    <dbReference type="NCBI Taxonomy" id="2014874"/>
    <lineage>
        <taxon>Bacteria</taxon>
        <taxon>Bacillati</taxon>
        <taxon>Chloroflexota</taxon>
        <taxon>Ktedonobacteria</taxon>
        <taxon>Ktedonobacterales</taxon>
        <taxon>Dictyobacteraceae</taxon>
        <taxon>Dictyobacter</taxon>
    </lineage>
</organism>
<evidence type="ECO:0008006" key="4">
    <source>
        <dbReference type="Google" id="ProtNLM"/>
    </source>
</evidence>
<dbReference type="InterPro" id="IPR008972">
    <property type="entry name" value="Cupredoxin"/>
</dbReference>
<keyword evidence="1" id="KW-0812">Transmembrane</keyword>
<evidence type="ECO:0000256" key="1">
    <source>
        <dbReference type="SAM" id="Phobius"/>
    </source>
</evidence>
<keyword evidence="1" id="KW-0472">Membrane</keyword>
<evidence type="ECO:0000313" key="2">
    <source>
        <dbReference type="EMBL" id="GCF08461.1"/>
    </source>
</evidence>
<sequence>MHKTGYQRYQQVILILYCMGLFSILFTACGTTNANVVHMGETNFDQSSITMKKGDSIILVNDNGQIIHTIQNGIWSNGEPRPKLEPGAPSVDLSVTDGTQHLIGPFNTDGTFHLYCTVHPGMNLTVIVK</sequence>
<feature type="transmembrane region" description="Helical" evidence="1">
    <location>
        <begin position="12"/>
        <end position="28"/>
    </location>
</feature>
<dbReference type="AlphaFoldDB" id="A0A5A5TAE7"/>
<dbReference type="Proteomes" id="UP000322530">
    <property type="component" value="Unassembled WGS sequence"/>
</dbReference>
<keyword evidence="1" id="KW-1133">Transmembrane helix</keyword>
<proteinExistence type="predicted"/>
<dbReference type="PROSITE" id="PS51257">
    <property type="entry name" value="PROKAR_LIPOPROTEIN"/>
    <property type="match status" value="1"/>
</dbReference>
<evidence type="ECO:0000313" key="3">
    <source>
        <dbReference type="Proteomes" id="UP000322530"/>
    </source>
</evidence>
<reference evidence="2 3" key="1">
    <citation type="submission" date="2019-01" db="EMBL/GenBank/DDBJ databases">
        <title>Draft genome sequence of Dictyobacter sp. Uno17.</title>
        <authorList>
            <person name="Wang C.M."/>
            <person name="Zheng Y."/>
            <person name="Sakai Y."/>
            <person name="Abe K."/>
            <person name="Yokota A."/>
            <person name="Yabe S."/>
        </authorList>
    </citation>
    <scope>NUCLEOTIDE SEQUENCE [LARGE SCALE GENOMIC DNA]</scope>
    <source>
        <strain evidence="2 3">Uno17</strain>
    </source>
</reference>
<dbReference type="EMBL" id="BIXY01000024">
    <property type="protein sequence ID" value="GCF08461.1"/>
    <property type="molecule type" value="Genomic_DNA"/>
</dbReference>
<gene>
    <name evidence="2" type="ORF">KDI_20250</name>
</gene>
<accession>A0A5A5TAE7</accession>
<comment type="caution">
    <text evidence="2">The sequence shown here is derived from an EMBL/GenBank/DDBJ whole genome shotgun (WGS) entry which is preliminary data.</text>
</comment>
<protein>
    <recommendedName>
        <fullName evidence="4">Blue (type 1) copper domain-containing protein</fullName>
    </recommendedName>
</protein>
<dbReference type="SUPFAM" id="SSF49503">
    <property type="entry name" value="Cupredoxins"/>
    <property type="match status" value="1"/>
</dbReference>
<keyword evidence="3" id="KW-1185">Reference proteome</keyword>
<name>A0A5A5TAE7_9CHLR</name>